<reference evidence="4" key="2">
    <citation type="journal article" date="2021" name="PeerJ">
        <title>Extensive microbial diversity within the chicken gut microbiome revealed by metagenomics and culture.</title>
        <authorList>
            <person name="Gilroy R."/>
            <person name="Ravi A."/>
            <person name="Getino M."/>
            <person name="Pursley I."/>
            <person name="Horton D.L."/>
            <person name="Alikhan N.F."/>
            <person name="Baker D."/>
            <person name="Gharbi K."/>
            <person name="Hall N."/>
            <person name="Watson M."/>
            <person name="Adriaenssens E.M."/>
            <person name="Foster-Nyarko E."/>
            <person name="Jarju S."/>
            <person name="Secka A."/>
            <person name="Antonio M."/>
            <person name="Oren A."/>
            <person name="Chaudhuri R.R."/>
            <person name="La Ragione R."/>
            <person name="Hildebrand F."/>
            <person name="Pallen M.J."/>
        </authorList>
    </citation>
    <scope>NUCLEOTIDE SEQUENCE</scope>
    <source>
        <strain evidence="4">ChiHecec3B27-6122</strain>
    </source>
</reference>
<keyword evidence="3 4" id="KW-0413">Isomerase</keyword>
<dbReference type="GO" id="GO:0005829">
    <property type="term" value="C:cytosol"/>
    <property type="evidence" value="ECO:0007669"/>
    <property type="project" value="TreeGrafter"/>
</dbReference>
<name>A0A9D1K7Q3_9FIRM</name>
<evidence type="ECO:0000313" key="4">
    <source>
        <dbReference type="EMBL" id="HIS97093.1"/>
    </source>
</evidence>
<dbReference type="GO" id="GO:0051156">
    <property type="term" value="P:glucose 6-phosphate metabolic process"/>
    <property type="evidence" value="ECO:0007669"/>
    <property type="project" value="TreeGrafter"/>
</dbReference>
<proteinExistence type="predicted"/>
<comment type="caution">
    <text evidence="4">The sequence shown here is derived from an EMBL/GenBank/DDBJ whole genome shotgun (WGS) entry which is preliminary data.</text>
</comment>
<evidence type="ECO:0000313" key="5">
    <source>
        <dbReference type="Proteomes" id="UP000886876"/>
    </source>
</evidence>
<dbReference type="Gene3D" id="3.40.50.10490">
    <property type="entry name" value="Glucose-6-phosphate isomerase like protein, domain 1"/>
    <property type="match status" value="1"/>
</dbReference>
<organism evidence="4 5">
    <name type="scientific">Candidatus Scatomorpha pullistercoris</name>
    <dbReference type="NCBI Taxonomy" id="2840929"/>
    <lineage>
        <taxon>Bacteria</taxon>
        <taxon>Bacillati</taxon>
        <taxon>Bacillota</taxon>
        <taxon>Clostridia</taxon>
        <taxon>Eubacteriales</taxon>
        <taxon>Candidatus Scatomorpha</taxon>
    </lineage>
</organism>
<dbReference type="GO" id="GO:0006096">
    <property type="term" value="P:glycolytic process"/>
    <property type="evidence" value="ECO:0007669"/>
    <property type="project" value="UniProtKB-KW"/>
</dbReference>
<gene>
    <name evidence="4" type="ORF">IAD42_03880</name>
</gene>
<dbReference type="Proteomes" id="UP000886876">
    <property type="component" value="Unassembled WGS sequence"/>
</dbReference>
<dbReference type="EMBL" id="DVJS01000093">
    <property type="protein sequence ID" value="HIS97093.1"/>
    <property type="molecule type" value="Genomic_DNA"/>
</dbReference>
<dbReference type="GO" id="GO:0006094">
    <property type="term" value="P:gluconeogenesis"/>
    <property type="evidence" value="ECO:0007669"/>
    <property type="project" value="UniProtKB-KW"/>
</dbReference>
<reference evidence="4" key="1">
    <citation type="submission" date="2020-10" db="EMBL/GenBank/DDBJ databases">
        <authorList>
            <person name="Gilroy R."/>
        </authorList>
    </citation>
    <scope>NUCLEOTIDE SEQUENCE</scope>
    <source>
        <strain evidence="4">ChiHecec3B27-6122</strain>
    </source>
</reference>
<dbReference type="PANTHER" id="PTHR11469:SF1">
    <property type="entry name" value="GLUCOSE-6-PHOSPHATE ISOMERASE"/>
    <property type="match status" value="1"/>
</dbReference>
<dbReference type="AlphaFoldDB" id="A0A9D1K7Q3"/>
<feature type="non-terminal residue" evidence="4">
    <location>
        <position position="1"/>
    </location>
</feature>
<protein>
    <submittedName>
        <fullName evidence="4">Glucose-6-phosphate isomerase</fullName>
    </submittedName>
</protein>
<evidence type="ECO:0000256" key="3">
    <source>
        <dbReference type="ARBA" id="ARBA00023235"/>
    </source>
</evidence>
<dbReference type="PANTHER" id="PTHR11469">
    <property type="entry name" value="GLUCOSE-6-PHOSPHATE ISOMERASE"/>
    <property type="match status" value="1"/>
</dbReference>
<sequence length="159" mass="17435">FMAEWWKQLYGESEGKNGIGIFPASLEYTADLHSMGQYVQDGPRKLYETVVSFEKSLTSFAIPFGMGDPDGLNYLAGRDMHDVCRVAREAVKSAHISGGVPNIGVSVERRDEAGFAELVCFFELACAISGYMSGVNPFDQPGVEAYKKNMFKMLGKPGT</sequence>
<dbReference type="InterPro" id="IPR001672">
    <property type="entry name" value="G6P_Isomerase"/>
</dbReference>
<evidence type="ECO:0000256" key="2">
    <source>
        <dbReference type="ARBA" id="ARBA00023152"/>
    </source>
</evidence>
<dbReference type="CDD" id="cd05016">
    <property type="entry name" value="SIS_PGI_2"/>
    <property type="match status" value="1"/>
</dbReference>
<dbReference type="PROSITE" id="PS51463">
    <property type="entry name" value="P_GLUCOSE_ISOMERASE_3"/>
    <property type="match status" value="1"/>
</dbReference>
<dbReference type="GO" id="GO:0048029">
    <property type="term" value="F:monosaccharide binding"/>
    <property type="evidence" value="ECO:0007669"/>
    <property type="project" value="TreeGrafter"/>
</dbReference>
<dbReference type="InterPro" id="IPR035482">
    <property type="entry name" value="SIS_PGI_2"/>
</dbReference>
<accession>A0A9D1K7Q3</accession>
<dbReference type="SUPFAM" id="SSF53697">
    <property type="entry name" value="SIS domain"/>
    <property type="match status" value="1"/>
</dbReference>
<evidence type="ECO:0000256" key="1">
    <source>
        <dbReference type="ARBA" id="ARBA00022432"/>
    </source>
</evidence>
<dbReference type="GO" id="GO:0004347">
    <property type="term" value="F:glucose-6-phosphate isomerase activity"/>
    <property type="evidence" value="ECO:0007669"/>
    <property type="project" value="InterPro"/>
</dbReference>
<keyword evidence="1" id="KW-0312">Gluconeogenesis</keyword>
<keyword evidence="2" id="KW-0324">Glycolysis</keyword>
<dbReference type="GO" id="GO:0097367">
    <property type="term" value="F:carbohydrate derivative binding"/>
    <property type="evidence" value="ECO:0007669"/>
    <property type="project" value="InterPro"/>
</dbReference>
<dbReference type="InterPro" id="IPR046348">
    <property type="entry name" value="SIS_dom_sf"/>
</dbReference>